<protein>
    <submittedName>
        <fullName evidence="2">Uncharacterized protein</fullName>
    </submittedName>
</protein>
<feature type="region of interest" description="Disordered" evidence="1">
    <location>
        <begin position="1"/>
        <end position="23"/>
    </location>
</feature>
<feature type="region of interest" description="Disordered" evidence="1">
    <location>
        <begin position="44"/>
        <end position="78"/>
    </location>
</feature>
<feature type="compositionally biased region" description="Basic and acidic residues" evidence="1">
    <location>
        <begin position="283"/>
        <end position="296"/>
    </location>
</feature>
<feature type="compositionally biased region" description="Polar residues" evidence="1">
    <location>
        <begin position="51"/>
        <end position="72"/>
    </location>
</feature>
<dbReference type="OrthoDB" id="2675777at2759"/>
<proteinExistence type="predicted"/>
<evidence type="ECO:0000313" key="2">
    <source>
        <dbReference type="EMBL" id="KAF7432838.1"/>
    </source>
</evidence>
<accession>A0A8H6ZZ96</accession>
<sequence length="422" mass="45933">MKNSETSSPGTTPPLYVTSKQDVEVVVPPPPAWVNQHLAEKQSVTKDFTDHTQGYQAKSTTQESASTSPHLQQETHHDWALQRQKTQFITNTIAGRSIYPAPPEARGRRGSDSNPRQSGNSRTAHAVVVATAAVKTDAGLAGPNGGHASELVGSDILGIVANLRHLAKAHGEYKPATTQPETRATREITISRTNTPAVESHRLDKACSVTGEKPSRLPSRPSQSTTAAFVDRLEDMFGPGSIMRGSGPRPSNKEPKDRSVGISRPGRSNTDTDTDSTISDTPIQRRQDKVRARDQVAESSTPRGPKPKRRRVEEVSIKAQAEGVSPANAISLESVAEWTRMLQKLIKGKSRLRQEELTAIRQLMDTIKESWMTKKLRLSLVKDSGLLSSIRHLATLTASEIGYGDEHGLVEKAQALVAMFSD</sequence>
<dbReference type="EMBL" id="JACETU010000003">
    <property type="protein sequence ID" value="KAF7432838.1"/>
    <property type="molecule type" value="Genomic_DNA"/>
</dbReference>
<dbReference type="RefSeq" id="XP_036632865.1">
    <property type="nucleotide sequence ID" value="XM_036774363.1"/>
</dbReference>
<feature type="region of interest" description="Disordered" evidence="1">
    <location>
        <begin position="91"/>
        <end position="123"/>
    </location>
</feature>
<reference evidence="2" key="1">
    <citation type="submission" date="2019-07" db="EMBL/GenBank/DDBJ databases">
        <authorList>
            <person name="Palmer J.M."/>
        </authorList>
    </citation>
    <scope>NUCLEOTIDE SEQUENCE</scope>
    <source>
        <strain evidence="2">PC9</strain>
    </source>
</reference>
<keyword evidence="3" id="KW-1185">Reference proteome</keyword>
<dbReference type="GeneID" id="59374599"/>
<evidence type="ECO:0000256" key="1">
    <source>
        <dbReference type="SAM" id="MobiDB-lite"/>
    </source>
</evidence>
<feature type="compositionally biased region" description="Polar residues" evidence="1">
    <location>
        <begin position="112"/>
        <end position="122"/>
    </location>
</feature>
<feature type="region of interest" description="Disordered" evidence="1">
    <location>
        <begin position="237"/>
        <end position="312"/>
    </location>
</feature>
<evidence type="ECO:0000313" key="3">
    <source>
        <dbReference type="Proteomes" id="UP000623687"/>
    </source>
</evidence>
<gene>
    <name evidence="2" type="ORF">PC9H_004781</name>
</gene>
<name>A0A8H6ZZ96_PLEOS</name>
<dbReference type="Proteomes" id="UP000623687">
    <property type="component" value="Unassembled WGS sequence"/>
</dbReference>
<dbReference type="AlphaFoldDB" id="A0A8H6ZZ96"/>
<feature type="compositionally biased region" description="Polar residues" evidence="1">
    <location>
        <begin position="1"/>
        <end position="10"/>
    </location>
</feature>
<organism evidence="2 3">
    <name type="scientific">Pleurotus ostreatus</name>
    <name type="common">Oyster mushroom</name>
    <name type="synonym">White-rot fungus</name>
    <dbReference type="NCBI Taxonomy" id="5322"/>
    <lineage>
        <taxon>Eukaryota</taxon>
        <taxon>Fungi</taxon>
        <taxon>Dikarya</taxon>
        <taxon>Basidiomycota</taxon>
        <taxon>Agaricomycotina</taxon>
        <taxon>Agaricomycetes</taxon>
        <taxon>Agaricomycetidae</taxon>
        <taxon>Agaricales</taxon>
        <taxon>Pleurotineae</taxon>
        <taxon>Pleurotaceae</taxon>
        <taxon>Pleurotus</taxon>
    </lineage>
</organism>
<dbReference type="VEuPathDB" id="FungiDB:PC9H_004781"/>
<comment type="caution">
    <text evidence="2">The sequence shown here is derived from an EMBL/GenBank/DDBJ whole genome shotgun (WGS) entry which is preliminary data.</text>
</comment>